<dbReference type="GO" id="GO:0005524">
    <property type="term" value="F:ATP binding"/>
    <property type="evidence" value="ECO:0007669"/>
    <property type="project" value="UniProtKB-UniRule"/>
</dbReference>
<dbReference type="FunFam" id="3.40.50.300:FF:000546">
    <property type="entry name" value="Transcription-repair-coupling factor"/>
    <property type="match status" value="1"/>
</dbReference>
<dbReference type="InterPro" id="IPR041471">
    <property type="entry name" value="UvrB_inter"/>
</dbReference>
<evidence type="ECO:0000313" key="17">
    <source>
        <dbReference type="Proteomes" id="UP000425916"/>
    </source>
</evidence>
<dbReference type="SUPFAM" id="SSF52540">
    <property type="entry name" value="P-loop containing nucleoside triphosphate hydrolases"/>
    <property type="match status" value="4"/>
</dbReference>
<feature type="domain" description="Helicase C-terminal" evidence="15">
    <location>
        <begin position="812"/>
        <end position="978"/>
    </location>
</feature>
<comment type="subcellular location">
    <subcellularLocation>
        <location evidence="1 13">Cytoplasm</location>
    </subcellularLocation>
</comment>
<feature type="domain" description="Helicase ATP-binding" evidence="14">
    <location>
        <begin position="642"/>
        <end position="803"/>
    </location>
</feature>
<dbReference type="InterPro" id="IPR003711">
    <property type="entry name" value="CarD-like/TRCF_RID"/>
</dbReference>
<protein>
    <recommendedName>
        <fullName evidence="12 13">Transcription-repair-coupling factor</fullName>
        <shortName evidence="13">TRCF</shortName>
        <ecNumber evidence="13">3.6.4.-</ecNumber>
    </recommendedName>
</protein>
<keyword evidence="7 13" id="KW-0067">ATP-binding</keyword>
<dbReference type="Pfam" id="PF00270">
    <property type="entry name" value="DEAD"/>
    <property type="match status" value="1"/>
</dbReference>
<dbReference type="InterPro" id="IPR037235">
    <property type="entry name" value="TRCF-like_C_D7"/>
</dbReference>
<keyword evidence="8 13" id="KW-0238">DNA-binding</keyword>
<dbReference type="PANTHER" id="PTHR47964">
    <property type="entry name" value="ATP-DEPENDENT DNA HELICASE HOMOLOG RECG, CHLOROPLASTIC"/>
    <property type="match status" value="1"/>
</dbReference>
<dbReference type="SUPFAM" id="SSF141259">
    <property type="entry name" value="CarD-like"/>
    <property type="match status" value="1"/>
</dbReference>
<comment type="function">
    <text evidence="13">Couples transcription and DNA repair by recognizing RNA polymerase (RNAP) stalled at DNA lesions. Mediates ATP-dependent release of RNAP and its truncated transcript from the DNA, and recruitment of nucleotide excision repair machinery to the damaged site.</text>
</comment>
<dbReference type="NCBIfam" id="TIGR00580">
    <property type="entry name" value="mfd"/>
    <property type="match status" value="1"/>
</dbReference>
<evidence type="ECO:0000256" key="7">
    <source>
        <dbReference type="ARBA" id="ARBA00022840"/>
    </source>
</evidence>
<dbReference type="InterPro" id="IPR001650">
    <property type="entry name" value="Helicase_C-like"/>
</dbReference>
<dbReference type="Pfam" id="PF03461">
    <property type="entry name" value="TRCF"/>
    <property type="match status" value="1"/>
</dbReference>
<dbReference type="InterPro" id="IPR004576">
    <property type="entry name" value="Mfd"/>
</dbReference>
<dbReference type="Gene3D" id="3.30.2060.10">
    <property type="entry name" value="Penicillin-binding protein 1b domain"/>
    <property type="match status" value="1"/>
</dbReference>
<dbReference type="SMART" id="SM00487">
    <property type="entry name" value="DEXDc"/>
    <property type="match status" value="1"/>
</dbReference>
<keyword evidence="3 13" id="KW-0547">Nucleotide-binding</keyword>
<evidence type="ECO:0000256" key="5">
    <source>
        <dbReference type="ARBA" id="ARBA00022801"/>
    </source>
</evidence>
<organism evidence="16 17">
    <name type="scientific">Neomoorella glycerini</name>
    <dbReference type="NCBI Taxonomy" id="55779"/>
    <lineage>
        <taxon>Bacteria</taxon>
        <taxon>Bacillati</taxon>
        <taxon>Bacillota</taxon>
        <taxon>Clostridia</taxon>
        <taxon>Neomoorellales</taxon>
        <taxon>Neomoorellaceae</taxon>
        <taxon>Neomoorella</taxon>
    </lineage>
</organism>
<reference evidence="16 17" key="1">
    <citation type="submission" date="2019-11" db="EMBL/GenBank/DDBJ databases">
        <title>Genome sequence of Moorella glycerini DSM11254.</title>
        <authorList>
            <person name="Poehlein A."/>
            <person name="Boeer T."/>
            <person name="Daniel R."/>
        </authorList>
    </citation>
    <scope>NUCLEOTIDE SEQUENCE [LARGE SCALE GENOMIC DNA]</scope>
    <source>
        <strain evidence="16 17">DSM 11254</strain>
    </source>
</reference>
<dbReference type="EC" id="3.6.4.-" evidence="13"/>
<dbReference type="HAMAP" id="MF_00969">
    <property type="entry name" value="TRCF"/>
    <property type="match status" value="1"/>
</dbReference>
<evidence type="ECO:0000259" key="15">
    <source>
        <dbReference type="PROSITE" id="PS51194"/>
    </source>
</evidence>
<keyword evidence="6" id="KW-0347">Helicase</keyword>
<dbReference type="Pfam" id="PF17757">
    <property type="entry name" value="UvrB_inter"/>
    <property type="match status" value="1"/>
</dbReference>
<dbReference type="CDD" id="cd17991">
    <property type="entry name" value="DEXHc_TRCF"/>
    <property type="match status" value="1"/>
</dbReference>
<comment type="similarity">
    <text evidence="11 13">In the C-terminal section; belongs to the helicase family. RecG subfamily.</text>
</comment>
<dbReference type="PANTHER" id="PTHR47964:SF1">
    <property type="entry name" value="ATP-DEPENDENT DNA HELICASE HOMOLOG RECG, CHLOROPLASTIC"/>
    <property type="match status" value="1"/>
</dbReference>
<dbReference type="RefSeq" id="WP_156272689.1">
    <property type="nucleotide sequence ID" value="NZ_CP046244.1"/>
</dbReference>
<sequence>MHNYGILQIVRDSSQFHSIVKGFNQGLAEQQLYGLPEGLKGLWLAATLLDYHPILVVTAGSDEAGRLLTDLDCFWPESGTGYLPAAELLPVEAYAHSPELAGQRLKALTDMVSGRMRLLVVPVEALLQKLPPPEILKQALLTLEIGQAIDREALLERLIALGYRRQEVVEAPGQLAARGGIIDIFPLDAAEPVRLELFGDEIDSLRYFDPDTQRSVAETRAVTLGPAREVLPPRDIKPGLEALQAEFAQTYAALRNRQPQAARELKERVQHLMARLEVGDWPEGIDQLQALFYPHLATLFDYFPRPPLVVLDDPARLQEEMRRREQQRLGVFTEMLTSGLALPSQGQAYQETAELERLFSRYQRLYLSLLPRRAPGTSPRQAIGVGAQSIPAFQGRMNLLVDELSRWRRDGYRTILMVADPDRVASLRQALADQGIASQALNEVAAVPEGGQVLVVPGRLRQGFSWPEMRLAVLGDTEVYGGVKRPRRLKVAREGSKIISFNDLREGDYVVHVHHGIGRYLGLKQLEVGGVKKDYLLIQYAGQDRLYVPIDQVSLVQKYVGAEGHVPRLYRLGGNEWHKVKSRVQEAVQAMAEELLEIYAKREAIPGYAFSPDTPWQREFEEAFPYTETPDQLKAIAEVKADMEKPRPMDRLLCGDVGYGKTEVAMRAAFKAVMDGKQVAVLVPTTILAQQHYNTFKARFAPFPVKIAVLSRFCSPAEQKRVVKALQRGEVDIVVGTHRLLSGDVSFKDLGLVIIDEEQRFGVAHKEKLKKLRYSVDVLTMTATPIPRTLHMALAGVRNMSLIETPPEDRFPIQTYVVEYSQELVREAIRRELDRGGQVYFVHNRVADIDRFAYHVQQLVPEARVGVGHGQMDEKELEKVMLDFIEGRYDVLVSTTIVENGLDIPNVNTLIVDESDSFGLAQLYQLRGRVGRTNRLAYAYFTYRPDKVLGEVAEKRLAAIREFTAFGSGYKIALRDLQIRGAGNLLGPEQHGHMLAVGFDLYCQLLEEAVQKLKRQRGEALPEMRPVAASPAAPVELTVDTFLSNEYIPDAALKMEIYHRLMAARDLNEVEAIASEMEDRYGRPPVEAQNLLSLTRVRLLAQEVGVTSVHQQGREVELRFGQHHVLRGEKLLQLTQHFPRKLSFSSAGGLTIRVRTAGLDQQGLLALLEDVLARIKYLVAEVEDKRGVFYGH</sequence>
<evidence type="ECO:0000256" key="2">
    <source>
        <dbReference type="ARBA" id="ARBA00022490"/>
    </source>
</evidence>
<evidence type="ECO:0000256" key="9">
    <source>
        <dbReference type="ARBA" id="ARBA00023204"/>
    </source>
</evidence>
<dbReference type="InterPro" id="IPR047112">
    <property type="entry name" value="RecG/Mfd"/>
</dbReference>
<evidence type="ECO:0000256" key="4">
    <source>
        <dbReference type="ARBA" id="ARBA00022763"/>
    </source>
</evidence>
<dbReference type="OrthoDB" id="9804325at2"/>
<dbReference type="Pfam" id="PF00271">
    <property type="entry name" value="Helicase_C"/>
    <property type="match status" value="1"/>
</dbReference>
<evidence type="ECO:0000256" key="1">
    <source>
        <dbReference type="ARBA" id="ARBA00004496"/>
    </source>
</evidence>
<gene>
    <name evidence="16" type="primary">mfd_1</name>
    <name evidence="13" type="synonym">mfd</name>
    <name evidence="16" type="ORF">MGLY_14300</name>
</gene>
<dbReference type="PROSITE" id="PS51192">
    <property type="entry name" value="HELICASE_ATP_BIND_1"/>
    <property type="match status" value="1"/>
</dbReference>
<name>A0A6I5ZPZ3_9FIRM</name>
<keyword evidence="9 13" id="KW-0234">DNA repair</keyword>
<dbReference type="InterPro" id="IPR036101">
    <property type="entry name" value="CarD-like/TRCF_RID_sf"/>
</dbReference>
<comment type="similarity">
    <text evidence="10 13">In the N-terminal section; belongs to the UvrB family.</text>
</comment>
<keyword evidence="5 13" id="KW-0378">Hydrolase</keyword>
<evidence type="ECO:0000256" key="10">
    <source>
        <dbReference type="ARBA" id="ARBA00061104"/>
    </source>
</evidence>
<dbReference type="GO" id="GO:0005737">
    <property type="term" value="C:cytoplasm"/>
    <property type="evidence" value="ECO:0007669"/>
    <property type="project" value="UniProtKB-SubCell"/>
</dbReference>
<dbReference type="InterPro" id="IPR027417">
    <property type="entry name" value="P-loop_NTPase"/>
</dbReference>
<proteinExistence type="inferred from homology"/>
<evidence type="ECO:0000256" key="6">
    <source>
        <dbReference type="ARBA" id="ARBA00022806"/>
    </source>
</evidence>
<dbReference type="InterPro" id="IPR005118">
    <property type="entry name" value="TRCF_C"/>
</dbReference>
<dbReference type="Gene3D" id="3.40.50.11180">
    <property type="match status" value="1"/>
</dbReference>
<evidence type="ECO:0000313" key="16">
    <source>
        <dbReference type="EMBL" id="QGP92074.1"/>
    </source>
</evidence>
<dbReference type="GO" id="GO:0003678">
    <property type="term" value="F:DNA helicase activity"/>
    <property type="evidence" value="ECO:0007669"/>
    <property type="project" value="TreeGrafter"/>
</dbReference>
<evidence type="ECO:0000256" key="13">
    <source>
        <dbReference type="HAMAP-Rule" id="MF_00969"/>
    </source>
</evidence>
<evidence type="ECO:0000259" key="14">
    <source>
        <dbReference type="PROSITE" id="PS51192"/>
    </source>
</evidence>
<dbReference type="GO" id="GO:0000716">
    <property type="term" value="P:transcription-coupled nucleotide-excision repair, DNA damage recognition"/>
    <property type="evidence" value="ECO:0007669"/>
    <property type="project" value="UniProtKB-UniRule"/>
</dbReference>
<dbReference type="Gene3D" id="2.40.10.170">
    <property type="match status" value="1"/>
</dbReference>
<keyword evidence="2 13" id="KW-0963">Cytoplasm</keyword>
<dbReference type="GO" id="GO:0006355">
    <property type="term" value="P:regulation of DNA-templated transcription"/>
    <property type="evidence" value="ECO:0007669"/>
    <property type="project" value="UniProtKB-UniRule"/>
</dbReference>
<dbReference type="InterPro" id="IPR011545">
    <property type="entry name" value="DEAD/DEAH_box_helicase_dom"/>
</dbReference>
<dbReference type="SMART" id="SM00490">
    <property type="entry name" value="HELICc"/>
    <property type="match status" value="1"/>
</dbReference>
<dbReference type="InterPro" id="IPR014001">
    <property type="entry name" value="Helicase_ATP-bd"/>
</dbReference>
<keyword evidence="17" id="KW-1185">Reference proteome</keyword>
<dbReference type="Gene3D" id="3.90.1150.50">
    <property type="entry name" value="Transcription-repair-coupling factor, D7 domain"/>
    <property type="match status" value="1"/>
</dbReference>
<accession>A0A6I5ZPZ3</accession>
<keyword evidence="4 13" id="KW-0227">DNA damage</keyword>
<dbReference type="SMART" id="SM01058">
    <property type="entry name" value="CarD_TRCF"/>
    <property type="match status" value="1"/>
</dbReference>
<evidence type="ECO:0000256" key="8">
    <source>
        <dbReference type="ARBA" id="ARBA00023125"/>
    </source>
</evidence>
<evidence type="ECO:0000256" key="11">
    <source>
        <dbReference type="ARBA" id="ARBA00061399"/>
    </source>
</evidence>
<dbReference type="Gene3D" id="3.40.50.300">
    <property type="entry name" value="P-loop containing nucleotide triphosphate hydrolases"/>
    <property type="match status" value="2"/>
</dbReference>
<dbReference type="SUPFAM" id="SSF143517">
    <property type="entry name" value="TRCF domain-like"/>
    <property type="match status" value="1"/>
</dbReference>
<evidence type="ECO:0000256" key="12">
    <source>
        <dbReference type="ARBA" id="ARBA00070128"/>
    </source>
</evidence>
<dbReference type="Pfam" id="PF02559">
    <property type="entry name" value="CarD_TRCF_RID"/>
    <property type="match status" value="1"/>
</dbReference>
<dbReference type="AlphaFoldDB" id="A0A6I5ZPZ3"/>
<dbReference type="Proteomes" id="UP000425916">
    <property type="component" value="Chromosome"/>
</dbReference>
<dbReference type="GO" id="GO:0003684">
    <property type="term" value="F:damaged DNA binding"/>
    <property type="evidence" value="ECO:0007669"/>
    <property type="project" value="InterPro"/>
</dbReference>
<evidence type="ECO:0000256" key="3">
    <source>
        <dbReference type="ARBA" id="ARBA00022741"/>
    </source>
</evidence>
<dbReference type="EMBL" id="CP046244">
    <property type="protein sequence ID" value="QGP92074.1"/>
    <property type="molecule type" value="Genomic_DNA"/>
</dbReference>
<dbReference type="PROSITE" id="PS51194">
    <property type="entry name" value="HELICASE_CTER"/>
    <property type="match status" value="1"/>
</dbReference>
<dbReference type="GO" id="GO:0016787">
    <property type="term" value="F:hydrolase activity"/>
    <property type="evidence" value="ECO:0007669"/>
    <property type="project" value="UniProtKB-KW"/>
</dbReference>
<dbReference type="SMART" id="SM00982">
    <property type="entry name" value="TRCF"/>
    <property type="match status" value="1"/>
</dbReference>